<dbReference type="EMBL" id="HBHJ01030740">
    <property type="protein sequence ID" value="CAD9709336.1"/>
    <property type="molecule type" value="Transcribed_RNA"/>
</dbReference>
<dbReference type="GO" id="GO:0055085">
    <property type="term" value="P:transmembrane transport"/>
    <property type="evidence" value="ECO:0007669"/>
    <property type="project" value="InterPro"/>
</dbReference>
<dbReference type="Pfam" id="PF00153">
    <property type="entry name" value="Mito_carr"/>
    <property type="match status" value="3"/>
</dbReference>
<dbReference type="InterPro" id="IPR023395">
    <property type="entry name" value="MCP_dom_sf"/>
</dbReference>
<evidence type="ECO:0000256" key="3">
    <source>
        <dbReference type="ARBA" id="ARBA00022448"/>
    </source>
</evidence>
<evidence type="ECO:0000256" key="6">
    <source>
        <dbReference type="ARBA" id="ARBA00022989"/>
    </source>
</evidence>
<keyword evidence="7 8" id="KW-0472">Membrane</keyword>
<evidence type="ECO:0000256" key="5">
    <source>
        <dbReference type="ARBA" id="ARBA00022737"/>
    </source>
</evidence>
<evidence type="ECO:0000256" key="9">
    <source>
        <dbReference type="RuleBase" id="RU000488"/>
    </source>
</evidence>
<keyword evidence="11" id="KW-0732">Signal</keyword>
<keyword evidence="3 9" id="KW-0813">Transport</keyword>
<name>A0A7S2STS4_9STRA</name>
<evidence type="ECO:0000256" key="10">
    <source>
        <dbReference type="SAM" id="MobiDB-lite"/>
    </source>
</evidence>
<feature type="chain" id="PRO_5031108314" description="Mitochondrial carrier protein" evidence="11">
    <location>
        <begin position="21"/>
        <end position="333"/>
    </location>
</feature>
<protein>
    <recommendedName>
        <fullName evidence="13">Mitochondrial carrier protein</fullName>
    </recommendedName>
</protein>
<feature type="repeat" description="Solcar" evidence="8">
    <location>
        <begin position="27"/>
        <end position="111"/>
    </location>
</feature>
<proteinExistence type="inferred from homology"/>
<dbReference type="InterPro" id="IPR018108">
    <property type="entry name" value="MCP_transmembrane"/>
</dbReference>
<comment type="subcellular location">
    <subcellularLocation>
        <location evidence="1">Membrane</location>
        <topology evidence="1">Multi-pass membrane protein</topology>
    </subcellularLocation>
</comment>
<dbReference type="SUPFAM" id="SSF103506">
    <property type="entry name" value="Mitochondrial carrier"/>
    <property type="match status" value="1"/>
</dbReference>
<feature type="compositionally biased region" description="Gly residues" evidence="10">
    <location>
        <begin position="126"/>
        <end position="137"/>
    </location>
</feature>
<keyword evidence="4 8" id="KW-0812">Transmembrane</keyword>
<dbReference type="PANTHER" id="PTHR45667">
    <property type="entry name" value="S-ADENOSYLMETHIONINE MITOCHONDRIAL CARRIER PROTEIN"/>
    <property type="match status" value="1"/>
</dbReference>
<evidence type="ECO:0000256" key="1">
    <source>
        <dbReference type="ARBA" id="ARBA00004141"/>
    </source>
</evidence>
<dbReference type="Gene3D" id="1.50.40.10">
    <property type="entry name" value="Mitochondrial carrier domain"/>
    <property type="match status" value="2"/>
</dbReference>
<evidence type="ECO:0000256" key="11">
    <source>
        <dbReference type="SAM" id="SignalP"/>
    </source>
</evidence>
<evidence type="ECO:0000256" key="4">
    <source>
        <dbReference type="ARBA" id="ARBA00022692"/>
    </source>
</evidence>
<dbReference type="AlphaFoldDB" id="A0A7S2STS4"/>
<reference evidence="12" key="1">
    <citation type="submission" date="2021-01" db="EMBL/GenBank/DDBJ databases">
        <authorList>
            <person name="Corre E."/>
            <person name="Pelletier E."/>
            <person name="Niang G."/>
            <person name="Scheremetjew M."/>
            <person name="Finn R."/>
            <person name="Kale V."/>
            <person name="Holt S."/>
            <person name="Cochrane G."/>
            <person name="Meng A."/>
            <person name="Brown T."/>
            <person name="Cohen L."/>
        </authorList>
    </citation>
    <scope>NUCLEOTIDE SEQUENCE</scope>
    <source>
        <strain evidence="12">CCMP1243</strain>
    </source>
</reference>
<dbReference type="InterPro" id="IPR002067">
    <property type="entry name" value="MCP"/>
</dbReference>
<dbReference type="PRINTS" id="PR00926">
    <property type="entry name" value="MITOCARRIER"/>
</dbReference>
<keyword evidence="5" id="KW-0677">Repeat</keyword>
<feature type="repeat" description="Solcar" evidence="8">
    <location>
        <begin position="144"/>
        <end position="230"/>
    </location>
</feature>
<feature type="signal peptide" evidence="11">
    <location>
        <begin position="1"/>
        <end position="20"/>
    </location>
</feature>
<accession>A0A7S2STS4</accession>
<organism evidence="12">
    <name type="scientific">Rhizochromulina marina</name>
    <dbReference type="NCBI Taxonomy" id="1034831"/>
    <lineage>
        <taxon>Eukaryota</taxon>
        <taxon>Sar</taxon>
        <taxon>Stramenopiles</taxon>
        <taxon>Ochrophyta</taxon>
        <taxon>Dictyochophyceae</taxon>
        <taxon>Rhizochromulinales</taxon>
        <taxon>Rhizochromulina</taxon>
    </lineage>
</organism>
<evidence type="ECO:0000313" key="12">
    <source>
        <dbReference type="EMBL" id="CAD9709336.1"/>
    </source>
</evidence>
<evidence type="ECO:0000256" key="2">
    <source>
        <dbReference type="ARBA" id="ARBA00006375"/>
    </source>
</evidence>
<keyword evidence="6" id="KW-1133">Transmembrane helix</keyword>
<evidence type="ECO:0000256" key="7">
    <source>
        <dbReference type="ARBA" id="ARBA00023136"/>
    </source>
</evidence>
<dbReference type="PROSITE" id="PS50920">
    <property type="entry name" value="SOLCAR"/>
    <property type="match status" value="3"/>
</dbReference>
<feature type="region of interest" description="Disordered" evidence="10">
    <location>
        <begin position="119"/>
        <end position="140"/>
    </location>
</feature>
<sequence>MVRPGPLLLLALAFLSGSHGHADAVGGLGLRSALAGAIAGGVTNTILHPLDTCKTLRQRHPQQYKSTLAALSSTLRTRGIGALYRGVIPAAIGAMPSSALYFGFYDIVKRRLTRFVANRDQQVNSRGGGGGGGGQGGSPLESGIRPVVHMTAAVCGNAASSLVFVPKEFVKQQLQTNTKYRGLGGAFQVVAHTVKTKGVGAVYAGYTATLLRNIPSAAIRFVIYEEAKILLESRLGSVGPREFFLAGAVSGLVASSCTTPMDVMKTKFATGALDRSRGLLTCVAEVVRREGAVGLLTGLQGRILWSTLFSSIGFAAFESAKSVLGVPSSSQAT</sequence>
<gene>
    <name evidence="12" type="ORF">RMAR1173_LOCUS20328</name>
</gene>
<feature type="repeat" description="Solcar" evidence="8">
    <location>
        <begin position="238"/>
        <end position="323"/>
    </location>
</feature>
<dbReference type="GO" id="GO:0016020">
    <property type="term" value="C:membrane"/>
    <property type="evidence" value="ECO:0007669"/>
    <property type="project" value="UniProtKB-SubCell"/>
</dbReference>
<evidence type="ECO:0000256" key="8">
    <source>
        <dbReference type="PROSITE-ProRule" id="PRU00282"/>
    </source>
</evidence>
<comment type="similarity">
    <text evidence="2 9">Belongs to the mitochondrial carrier (TC 2.A.29) family.</text>
</comment>
<evidence type="ECO:0008006" key="13">
    <source>
        <dbReference type="Google" id="ProtNLM"/>
    </source>
</evidence>